<dbReference type="Gene3D" id="3.40.50.300">
    <property type="entry name" value="P-loop containing nucleotide triphosphate hydrolases"/>
    <property type="match status" value="1"/>
</dbReference>
<evidence type="ECO:0000256" key="2">
    <source>
        <dbReference type="ARBA" id="ARBA00022741"/>
    </source>
</evidence>
<dbReference type="PANTHER" id="PTHR47981">
    <property type="entry name" value="RAB FAMILY"/>
    <property type="match status" value="1"/>
</dbReference>
<dbReference type="SUPFAM" id="SSF52540">
    <property type="entry name" value="P-loop containing nucleoside triphosphate hydrolases"/>
    <property type="match status" value="1"/>
</dbReference>
<dbReference type="InterPro" id="IPR043502">
    <property type="entry name" value="DNA/RNA_pol_sf"/>
</dbReference>
<evidence type="ECO:0000256" key="1">
    <source>
        <dbReference type="ARBA" id="ARBA00006270"/>
    </source>
</evidence>
<protein>
    <submittedName>
        <fullName evidence="7">Ras- protein Rab-7A</fullName>
    </submittedName>
</protein>
<comment type="similarity">
    <text evidence="1">Belongs to the small GTPase superfamily. Rab family.</text>
</comment>
<keyword evidence="3" id="KW-0342">GTP-binding</keyword>
<keyword evidence="4" id="KW-0449">Lipoprotein</keyword>
<feature type="compositionally biased region" description="Low complexity" evidence="6">
    <location>
        <begin position="320"/>
        <end position="334"/>
    </location>
</feature>
<feature type="region of interest" description="Disordered" evidence="6">
    <location>
        <begin position="435"/>
        <end position="536"/>
    </location>
</feature>
<accession>A0A7J6MJ21</accession>
<dbReference type="NCBIfam" id="TIGR00231">
    <property type="entry name" value="small_GTP"/>
    <property type="match status" value="1"/>
</dbReference>
<dbReference type="FunFam" id="3.40.50.300:FF:000086">
    <property type="entry name" value="Ras-related small GTPase"/>
    <property type="match status" value="1"/>
</dbReference>
<dbReference type="GO" id="GO:0005525">
    <property type="term" value="F:GTP binding"/>
    <property type="evidence" value="ECO:0007669"/>
    <property type="project" value="UniProtKB-KW"/>
</dbReference>
<dbReference type="CDD" id="cd00303">
    <property type="entry name" value="retropepsin_like"/>
    <property type="match status" value="1"/>
</dbReference>
<dbReference type="SMART" id="SM00175">
    <property type="entry name" value="RAB"/>
    <property type="match status" value="1"/>
</dbReference>
<evidence type="ECO:0000256" key="4">
    <source>
        <dbReference type="ARBA" id="ARBA00023288"/>
    </source>
</evidence>
<keyword evidence="8" id="KW-1185">Reference proteome</keyword>
<dbReference type="Pfam" id="PF00071">
    <property type="entry name" value="Ras"/>
    <property type="match status" value="1"/>
</dbReference>
<dbReference type="Gene3D" id="2.40.70.10">
    <property type="entry name" value="Acid Proteases"/>
    <property type="match status" value="1"/>
</dbReference>
<organism evidence="7 8">
    <name type="scientific">Perkinsus chesapeaki</name>
    <name type="common">Clam parasite</name>
    <name type="synonym">Perkinsus andrewsi</name>
    <dbReference type="NCBI Taxonomy" id="330153"/>
    <lineage>
        <taxon>Eukaryota</taxon>
        <taxon>Sar</taxon>
        <taxon>Alveolata</taxon>
        <taxon>Perkinsozoa</taxon>
        <taxon>Perkinsea</taxon>
        <taxon>Perkinsida</taxon>
        <taxon>Perkinsidae</taxon>
        <taxon>Perkinsus</taxon>
    </lineage>
</organism>
<dbReference type="PROSITE" id="PS51420">
    <property type="entry name" value="RHO"/>
    <property type="match status" value="1"/>
</dbReference>
<dbReference type="PROSITE" id="PS51421">
    <property type="entry name" value="RAS"/>
    <property type="match status" value="1"/>
</dbReference>
<comment type="caution">
    <text evidence="7">The sequence shown here is derived from an EMBL/GenBank/DDBJ whole genome shotgun (WGS) entry which is preliminary data.</text>
</comment>
<feature type="region of interest" description="Disordered" evidence="6">
    <location>
        <begin position="1618"/>
        <end position="1637"/>
    </location>
</feature>
<dbReference type="OrthoDB" id="9989112at2759"/>
<dbReference type="Proteomes" id="UP000591131">
    <property type="component" value="Unassembled WGS sequence"/>
</dbReference>
<dbReference type="PRINTS" id="PR00449">
    <property type="entry name" value="RASTRNSFRMNG"/>
</dbReference>
<dbReference type="SMART" id="SM00176">
    <property type="entry name" value="RAN"/>
    <property type="match status" value="1"/>
</dbReference>
<dbReference type="SMART" id="SM00174">
    <property type="entry name" value="RHO"/>
    <property type="match status" value="1"/>
</dbReference>
<dbReference type="Pfam" id="PF05380">
    <property type="entry name" value="Peptidase_A17"/>
    <property type="match status" value="1"/>
</dbReference>
<dbReference type="CDD" id="cd01862">
    <property type="entry name" value="Rab7"/>
    <property type="match status" value="1"/>
</dbReference>
<dbReference type="InterPro" id="IPR027417">
    <property type="entry name" value="P-loop_NTPase"/>
</dbReference>
<dbReference type="PROSITE" id="PS51419">
    <property type="entry name" value="RAB"/>
    <property type="match status" value="1"/>
</dbReference>
<reference evidence="7 8" key="1">
    <citation type="submission" date="2020-04" db="EMBL/GenBank/DDBJ databases">
        <title>Perkinsus chesapeaki whole genome sequence.</title>
        <authorList>
            <person name="Bogema D.R."/>
        </authorList>
    </citation>
    <scope>NUCLEOTIDE SEQUENCE [LARGE SCALE GENOMIC DNA]</scope>
    <source>
        <strain evidence="7">ATCC PRA-425</strain>
    </source>
</reference>
<dbReference type="EMBL" id="JAAPAO010000133">
    <property type="protein sequence ID" value="KAF4671599.1"/>
    <property type="molecule type" value="Genomic_DNA"/>
</dbReference>
<dbReference type="InterPro" id="IPR008042">
    <property type="entry name" value="Retrotrans_Pao"/>
</dbReference>
<gene>
    <name evidence="7" type="primary">RAB7A</name>
    <name evidence="7" type="ORF">FOL47_001414</name>
</gene>
<feature type="region of interest" description="Disordered" evidence="6">
    <location>
        <begin position="53"/>
        <end position="93"/>
    </location>
</feature>
<keyword evidence="5" id="KW-0636">Prenylation</keyword>
<keyword evidence="2" id="KW-0547">Nucleotide-binding</keyword>
<evidence type="ECO:0000313" key="7">
    <source>
        <dbReference type="EMBL" id="KAF4671599.1"/>
    </source>
</evidence>
<evidence type="ECO:0000313" key="8">
    <source>
        <dbReference type="Proteomes" id="UP000591131"/>
    </source>
</evidence>
<evidence type="ECO:0000256" key="5">
    <source>
        <dbReference type="ARBA" id="ARBA00023289"/>
    </source>
</evidence>
<feature type="compositionally biased region" description="Basic and acidic residues" evidence="6">
    <location>
        <begin position="467"/>
        <end position="483"/>
    </location>
</feature>
<dbReference type="PANTHER" id="PTHR47981:SF20">
    <property type="entry name" value="RAS-RELATED PROTEIN RAB-7A"/>
    <property type="match status" value="1"/>
</dbReference>
<sequence>MSQNSDDDDAVVNAAHVLAELVNPTLNQLTQAIGQLIEQQQAANNLMQTMVERQAAKESDDKKEDTKVEDGTHKQEQPLIGPVVTPGASEETPLKPLSRRLSYAPPPQKGAGLCLGCGHSPCPTPVTDQQLTDALKAVKLLKAPEGGPFKGVSDNRTGISFERETKKCCGRMSSVVLYHYLLQHTTQSAQDALEVGEEWPANCHRDYEIAVGGICTKLLTVFSNQASSEGILQAWNALQQKQDESVESFISRVLAMTTELRLAGLERPEREVKAKLRCGLAERDLQSTLLQHSRLSLSDFMEKMVEEMIDRRRETHSGESTSVPNPKSTTSTTSKGDKAGGQNPTTSKLPPPVIELDEVHLNGINAGQLPSGAPGCARGCGDSACRGVRYCTLKLPNLPPEACSRCGRAHPADQVCPAVNKVCARCNRGGHFAAACRSAPSGRQHSRPTRRWQGDRRGQSQQAAKGDPNDSNKQDQSKEDKQHKVTNAIINIDDVPSDDDILPDIFALSTSPPPKSADNKTRPNSVPTESLKGPQVKTPVSKAFSQLPGHVITVMALWDTGATANFVRADVLETLAKRGNTSLRWPEKGSRINATLADNLSRVPLQGTCLLVLKTPRATATITAYVVRHLSLPLVIGVPALQALRVKLEFSPQGRVRIRTGYVEGTYADPYRGDLVQSMTARPRPFMPRPCVIQPERSHDEELTIHTLSAPPGQLLHHMQWSRIQPILNFVDINNDTSIECELSSVQETPVMLPREAIHIDSTRSGRLVADFTYNSDADFEALQGKGWKAAVSRAQRSSYGKTLEQKNLINDAIDKLLSSDFVGYLKLKTLSHPPPTHSIARLYESSDLIRQTHLVQDRYLQAHQPVYIPAQAVFKRTSSTTPCRLVYDMRMVNKTFTLPTVSRWNLWDYLVQACTSPVCKFMDAEKAFNQVLLTSKSAASCATVLMKAKTPQVSRPEAYVVLWTSMPFGAGPSPGGLEAATEVWIEESKQLSKTLVPPHLSHTNPLPDFYTLDSFKYCRPIIQDAFENRPLEPGPPLHLLDYVDDYAVIGDSLAQLNWHTDLVEAAAGHRGFRFPAAKKYQSWDSDNDNKLLGYHLRNDLLSPVFSAEPLPEGAPSPVTKRAVSHTLASLYDPLGRYIEHNMMGRSLWRSVVDSTREEELPSALTWNKAVPNGLVQAVNRWVKAVSALPPTPRFIPVRWRHPTSSEYKHCQLLVSCDASNIAWCVDVRSKVNGLPIGPRLCGRGGLFPQRRTYSPDGRSTSTPTSTVPRLELHSLLQATKELLRLCSATRVSPTTNTTAIIMSDSLINIQRLCRMGNRSETELVNCIGKKGKCNYTRGDLAKLLKIRQNLKDVPIPVTLIHLPSALNLADDGSRCRAPSRGPEETELLEAILQDPSRRPNYIPGDTRFEDCSLDEDEQTNDCSEAPRKKVLLKVIILGDSGVGKTSLMNQYVNKKFSPQYKATIGADFLTKEVTIDDKVVTLQIWDTAGQERFQSLGVAFYRGADCCCLVYDITNPKSFESLDSWRDEFLIQASPRDPEEFPFVVVGNKLDMEAKRKVSKARATTWCRSKNNIPCFETSAKDSVNVEQAFVEIARRALQNEAAMAKEQEQMYLSQTLNLNNPPSESQSSNVQQCEC</sequence>
<evidence type="ECO:0000256" key="6">
    <source>
        <dbReference type="SAM" id="MobiDB-lite"/>
    </source>
</evidence>
<name>A0A7J6MJ21_PERCH</name>
<dbReference type="InterPro" id="IPR005225">
    <property type="entry name" value="Small_GTP-bd"/>
</dbReference>
<dbReference type="GO" id="GO:0003924">
    <property type="term" value="F:GTPase activity"/>
    <property type="evidence" value="ECO:0007669"/>
    <property type="project" value="InterPro"/>
</dbReference>
<proteinExistence type="inferred from homology"/>
<dbReference type="SUPFAM" id="SSF56672">
    <property type="entry name" value="DNA/RNA polymerases"/>
    <property type="match status" value="1"/>
</dbReference>
<dbReference type="InterPro" id="IPR001806">
    <property type="entry name" value="Small_GTPase"/>
</dbReference>
<feature type="region of interest" description="Disordered" evidence="6">
    <location>
        <begin position="312"/>
        <end position="352"/>
    </location>
</feature>
<dbReference type="SMART" id="SM00173">
    <property type="entry name" value="RAS"/>
    <property type="match status" value="1"/>
</dbReference>
<dbReference type="InterPro" id="IPR021109">
    <property type="entry name" value="Peptidase_aspartic_dom_sf"/>
</dbReference>
<feature type="compositionally biased region" description="Basic and acidic residues" evidence="6">
    <location>
        <begin position="54"/>
        <end position="76"/>
    </location>
</feature>
<evidence type="ECO:0000256" key="3">
    <source>
        <dbReference type="ARBA" id="ARBA00023134"/>
    </source>
</evidence>